<evidence type="ECO:0008006" key="3">
    <source>
        <dbReference type="Google" id="ProtNLM"/>
    </source>
</evidence>
<protein>
    <recommendedName>
        <fullName evidence="3">CHAD domain-containing protein</fullName>
    </recommendedName>
</protein>
<reference evidence="1" key="1">
    <citation type="submission" date="2022-07" db="EMBL/GenBank/DDBJ databases">
        <title>Isolation, identification, and degradation of a PFOSA degrading strain from sewage treatment plant.</title>
        <authorList>
            <person name="Zhang L."/>
            <person name="Huo Y."/>
        </authorList>
    </citation>
    <scope>NUCLEOTIDE SEQUENCE</scope>
    <source>
        <strain evidence="1">C1</strain>
    </source>
</reference>
<accession>A0ABY5ITF4</accession>
<dbReference type="EMBL" id="CP101751">
    <property type="protein sequence ID" value="UUC46075.1"/>
    <property type="molecule type" value="Genomic_DNA"/>
</dbReference>
<gene>
    <name evidence="1" type="ORF">NOX80_02450</name>
</gene>
<sequence>MRSCSESGFTSKVINAEKLLTLLEQTALPSEFNPTINELKTAIATIKKQNAVIILKKQHYSQTVEDLKQLFVSKDNAIRKRLSLIGAYVKTHYGKTSKEAIQVSDYISEIRGSNRVHNVGNSSVKNNINQSYLSYTSQIRLFSELIQYLKSLDKTYTPSNKNLTVAALLSIQEKATYVNDAVIVTYTELLQIKNTRKETCTRLTQLAQEIKSHIKKTDYNQLPEFRHLRSFKI</sequence>
<evidence type="ECO:0000313" key="2">
    <source>
        <dbReference type="Proteomes" id="UP001059844"/>
    </source>
</evidence>
<evidence type="ECO:0000313" key="1">
    <source>
        <dbReference type="EMBL" id="UUC46075.1"/>
    </source>
</evidence>
<organism evidence="1 2">
    <name type="scientific">Flavobacterium cerinum</name>
    <dbReference type="NCBI Taxonomy" id="2502784"/>
    <lineage>
        <taxon>Bacteria</taxon>
        <taxon>Pseudomonadati</taxon>
        <taxon>Bacteroidota</taxon>
        <taxon>Flavobacteriia</taxon>
        <taxon>Flavobacteriales</taxon>
        <taxon>Flavobacteriaceae</taxon>
        <taxon>Flavobacterium</taxon>
    </lineage>
</organism>
<dbReference type="RefSeq" id="WP_256551753.1">
    <property type="nucleotide sequence ID" value="NZ_CP101751.1"/>
</dbReference>
<name>A0ABY5ITF4_9FLAO</name>
<dbReference type="Proteomes" id="UP001059844">
    <property type="component" value="Chromosome"/>
</dbReference>
<keyword evidence="2" id="KW-1185">Reference proteome</keyword>
<proteinExistence type="predicted"/>